<organism evidence="1 2">
    <name type="scientific">Shinella pollutisoli</name>
    <dbReference type="NCBI Taxonomy" id="2250594"/>
    <lineage>
        <taxon>Bacteria</taxon>
        <taxon>Pseudomonadati</taxon>
        <taxon>Pseudomonadota</taxon>
        <taxon>Alphaproteobacteria</taxon>
        <taxon>Hyphomicrobiales</taxon>
        <taxon>Rhizobiaceae</taxon>
        <taxon>Shinella</taxon>
    </lineage>
</organism>
<protein>
    <submittedName>
        <fullName evidence="1">Uncharacterized protein</fullName>
    </submittedName>
</protein>
<reference evidence="2" key="1">
    <citation type="journal article" date="2019" name="Int. J. Syst. Evol. Microbiol.">
        <title>The Global Catalogue of Microorganisms (GCM) 10K type strain sequencing project: providing services to taxonomists for standard genome sequencing and annotation.</title>
        <authorList>
            <consortium name="The Broad Institute Genomics Platform"/>
            <consortium name="The Broad Institute Genome Sequencing Center for Infectious Disease"/>
            <person name="Wu L."/>
            <person name="Ma J."/>
        </authorList>
    </citation>
    <scope>NUCLEOTIDE SEQUENCE [LARGE SCALE GENOMIC DNA]</scope>
    <source>
        <strain evidence="2">KCTC 52677</strain>
    </source>
</reference>
<dbReference type="RefSeq" id="WP_257317173.1">
    <property type="nucleotide sequence ID" value="NZ_JANFDG010000026.1"/>
</dbReference>
<dbReference type="InterPro" id="IPR012334">
    <property type="entry name" value="Pectin_lyas_fold"/>
</dbReference>
<evidence type="ECO:0000313" key="1">
    <source>
        <dbReference type="EMBL" id="MFC3074701.1"/>
    </source>
</evidence>
<dbReference type="EMBL" id="JBHRSP010000025">
    <property type="protein sequence ID" value="MFC3074701.1"/>
    <property type="molecule type" value="Genomic_DNA"/>
</dbReference>
<dbReference type="Proteomes" id="UP001595377">
    <property type="component" value="Unassembled WGS sequence"/>
</dbReference>
<sequence length="410" mass="42230">MDRINAADWIDLGGGRRGFRDENLPNGILGTVADALWLNAIQEELASIIEGAGLPLSNADWTQLGKALQRSALNYVVAGGTSEALTGALTPAPSANTPGMVVRVRTGAVTNKGPVTLDLGAGVLPVLSMYGEPLLPAALPTDGIVELVCTGTAWVFTGLLADASPTPLRADTTLYVRTDGSDLNDGSTDSAAAAFKTIQAAINFAQRRFVAAGFAVKIKVGSGTYAENVTVLGSMLRVILEGNPASPALCAINGTVYATRGGSLYIDGFQINAAGNNDCLAASDRAGIEFANLRFGTAVRAHIYCINLSTVWARSNYQIVGAAPLHLSASAYGLLSILDVNVGINAGLTFSNCFAFANNGTIMSSGCTFAGTSGVRYRTALNGLIYTAGSGENYFPGNAAGVVTTAGNYI</sequence>
<accession>A0ABV7DIC6</accession>
<dbReference type="Gene3D" id="2.160.20.10">
    <property type="entry name" value="Single-stranded right-handed beta-helix, Pectin lyase-like"/>
    <property type="match status" value="1"/>
</dbReference>
<name>A0ABV7DIC6_9HYPH</name>
<dbReference type="SUPFAM" id="SSF51126">
    <property type="entry name" value="Pectin lyase-like"/>
    <property type="match status" value="1"/>
</dbReference>
<comment type="caution">
    <text evidence="1">The sequence shown here is derived from an EMBL/GenBank/DDBJ whole genome shotgun (WGS) entry which is preliminary data.</text>
</comment>
<gene>
    <name evidence="1" type="ORF">ACFOHH_16435</name>
</gene>
<proteinExistence type="predicted"/>
<dbReference type="InterPro" id="IPR011050">
    <property type="entry name" value="Pectin_lyase_fold/virulence"/>
</dbReference>
<keyword evidence="2" id="KW-1185">Reference proteome</keyword>
<evidence type="ECO:0000313" key="2">
    <source>
        <dbReference type="Proteomes" id="UP001595377"/>
    </source>
</evidence>